<accession>A0AA38GKH0</accession>
<comment type="caution">
    <text evidence="1">The sequence shown here is derived from an EMBL/GenBank/DDBJ whole genome shotgun (WGS) entry which is preliminary data.</text>
</comment>
<dbReference type="Proteomes" id="UP000824469">
    <property type="component" value="Unassembled WGS sequence"/>
</dbReference>
<evidence type="ECO:0000313" key="2">
    <source>
        <dbReference type="Proteomes" id="UP000824469"/>
    </source>
</evidence>
<dbReference type="AlphaFoldDB" id="A0AA38GKH0"/>
<keyword evidence="2" id="KW-1185">Reference proteome</keyword>
<feature type="non-terminal residue" evidence="1">
    <location>
        <position position="57"/>
    </location>
</feature>
<dbReference type="SUPFAM" id="SSF56672">
    <property type="entry name" value="DNA/RNA polymerases"/>
    <property type="match status" value="1"/>
</dbReference>
<dbReference type="EMBL" id="JAHRHJ020000003">
    <property type="protein sequence ID" value="KAH9323264.1"/>
    <property type="molecule type" value="Genomic_DNA"/>
</dbReference>
<reference evidence="1 2" key="1">
    <citation type="journal article" date="2021" name="Nat. Plants">
        <title>The Taxus genome provides insights into paclitaxel biosynthesis.</title>
        <authorList>
            <person name="Xiong X."/>
            <person name="Gou J."/>
            <person name="Liao Q."/>
            <person name="Li Y."/>
            <person name="Zhou Q."/>
            <person name="Bi G."/>
            <person name="Li C."/>
            <person name="Du R."/>
            <person name="Wang X."/>
            <person name="Sun T."/>
            <person name="Guo L."/>
            <person name="Liang H."/>
            <person name="Lu P."/>
            <person name="Wu Y."/>
            <person name="Zhang Z."/>
            <person name="Ro D.K."/>
            <person name="Shang Y."/>
            <person name="Huang S."/>
            <person name="Yan J."/>
        </authorList>
    </citation>
    <scope>NUCLEOTIDE SEQUENCE [LARGE SCALE GENOMIC DNA]</scope>
    <source>
        <strain evidence="1">Ta-2019</strain>
    </source>
</reference>
<evidence type="ECO:0000313" key="1">
    <source>
        <dbReference type="EMBL" id="KAH9323264.1"/>
    </source>
</evidence>
<dbReference type="InterPro" id="IPR043502">
    <property type="entry name" value="DNA/RNA_pol_sf"/>
</dbReference>
<organism evidence="1 2">
    <name type="scientific">Taxus chinensis</name>
    <name type="common">Chinese yew</name>
    <name type="synonym">Taxus wallichiana var. chinensis</name>
    <dbReference type="NCBI Taxonomy" id="29808"/>
    <lineage>
        <taxon>Eukaryota</taxon>
        <taxon>Viridiplantae</taxon>
        <taxon>Streptophyta</taxon>
        <taxon>Embryophyta</taxon>
        <taxon>Tracheophyta</taxon>
        <taxon>Spermatophyta</taxon>
        <taxon>Pinopsida</taxon>
        <taxon>Pinidae</taxon>
        <taxon>Conifers II</taxon>
        <taxon>Cupressales</taxon>
        <taxon>Taxaceae</taxon>
        <taxon>Taxus</taxon>
    </lineage>
</organism>
<sequence>MLKKEKTFSSTSKGREGFEAIKTGISKAATLANPNFDRDFTMYALTGDEIISAILTQ</sequence>
<name>A0AA38GKH0_TAXCH</name>
<gene>
    <name evidence="1" type="ORF">KI387_017903</name>
</gene>
<proteinExistence type="predicted"/>
<protein>
    <submittedName>
        <fullName evidence="1">Uncharacterized protein</fullName>
    </submittedName>
</protein>